<dbReference type="PATRIC" id="fig|1698281.3.peg.158"/>
<organism evidence="4 5">
    <name type="scientific">candidate division MSBL1 archaeon SCGC-AAA382C18</name>
    <dbReference type="NCBI Taxonomy" id="1698281"/>
    <lineage>
        <taxon>Archaea</taxon>
        <taxon>Methanobacteriati</taxon>
        <taxon>Methanobacteriota</taxon>
        <taxon>candidate division MSBL1</taxon>
    </lineage>
</organism>
<dbReference type="Pfam" id="PF00291">
    <property type="entry name" value="PALP"/>
    <property type="match status" value="1"/>
</dbReference>
<comment type="cofactor">
    <cofactor evidence="1">
        <name>pyridoxal 5'-phosphate</name>
        <dbReference type="ChEBI" id="CHEBI:597326"/>
    </cofactor>
</comment>
<comment type="caution">
    <text evidence="4">The sequence shown here is derived from an EMBL/GenBank/DDBJ whole genome shotgun (WGS) entry which is preliminary data.</text>
</comment>
<reference evidence="4 5" key="1">
    <citation type="journal article" date="2016" name="Sci. Rep.">
        <title>Metabolic traits of an uncultured archaeal lineage -MSBL1- from brine pools of the Red Sea.</title>
        <authorList>
            <person name="Mwirichia R."/>
            <person name="Alam I."/>
            <person name="Rashid M."/>
            <person name="Vinu M."/>
            <person name="Ba-Alawi W."/>
            <person name="Anthony Kamau A."/>
            <person name="Kamanda Ngugi D."/>
            <person name="Goker M."/>
            <person name="Klenk H.P."/>
            <person name="Bajic V."/>
            <person name="Stingl U."/>
        </authorList>
    </citation>
    <scope>NUCLEOTIDE SEQUENCE [LARGE SCALE GENOMIC DNA]</scope>
    <source>
        <strain evidence="4">SCGC-AAA382C18</strain>
    </source>
</reference>
<accession>A0A133VK85</accession>
<dbReference type="SUPFAM" id="SSF53686">
    <property type="entry name" value="Tryptophan synthase beta subunit-like PLP-dependent enzymes"/>
    <property type="match status" value="1"/>
</dbReference>
<dbReference type="GO" id="GO:0006520">
    <property type="term" value="P:amino acid metabolic process"/>
    <property type="evidence" value="ECO:0007669"/>
    <property type="project" value="InterPro"/>
</dbReference>
<feature type="domain" description="Tryptophan synthase beta chain-like PALP" evidence="3">
    <location>
        <begin position="69"/>
        <end position="119"/>
    </location>
</feature>
<dbReference type="InterPro" id="IPR000634">
    <property type="entry name" value="Ser/Thr_deHydtase_PyrdxlP-BS"/>
</dbReference>
<dbReference type="InterPro" id="IPR001926">
    <property type="entry name" value="TrpB-like_PALP"/>
</dbReference>
<evidence type="ECO:0000313" key="5">
    <source>
        <dbReference type="Proteomes" id="UP000070404"/>
    </source>
</evidence>
<dbReference type="PROSITE" id="PS00165">
    <property type="entry name" value="DEHYDRATASE_SER_THR"/>
    <property type="match status" value="1"/>
</dbReference>
<evidence type="ECO:0000313" key="4">
    <source>
        <dbReference type="EMBL" id="KXB06855.1"/>
    </source>
</evidence>
<dbReference type="AlphaFoldDB" id="A0A133VK85"/>
<protein>
    <recommendedName>
        <fullName evidence="3">Tryptophan synthase beta chain-like PALP domain-containing protein</fullName>
    </recommendedName>
</protein>
<dbReference type="GO" id="GO:0030170">
    <property type="term" value="F:pyridoxal phosphate binding"/>
    <property type="evidence" value="ECO:0007669"/>
    <property type="project" value="InterPro"/>
</dbReference>
<dbReference type="Proteomes" id="UP000070404">
    <property type="component" value="Unassembled WGS sequence"/>
</dbReference>
<sequence length="128" mass="14564">MYYKCISCGKKFDVSRKLYTCPDCGSLLEIELDLEKIKEEISEKSLEEDCVSTWKYKPFYPIQDDSKIVTLDEGGTPLYSCDRLAEEIGMDELYVKFEAGNPTGSFKDRGMTIGVTKALEYGVDYVFS</sequence>
<keyword evidence="2" id="KW-0663">Pyridoxal phosphate</keyword>
<dbReference type="Gene3D" id="3.40.50.1100">
    <property type="match status" value="2"/>
</dbReference>
<name>A0A133VK85_9EURY</name>
<dbReference type="InterPro" id="IPR036052">
    <property type="entry name" value="TrpB-like_PALP_sf"/>
</dbReference>
<evidence type="ECO:0000256" key="2">
    <source>
        <dbReference type="ARBA" id="ARBA00022898"/>
    </source>
</evidence>
<gene>
    <name evidence="4" type="ORF">AKJ52_01410</name>
</gene>
<keyword evidence="5" id="KW-1185">Reference proteome</keyword>
<proteinExistence type="predicted"/>
<dbReference type="Gene3D" id="2.20.28.10">
    <property type="match status" value="1"/>
</dbReference>
<evidence type="ECO:0000259" key="3">
    <source>
        <dbReference type="Pfam" id="PF00291"/>
    </source>
</evidence>
<dbReference type="GO" id="GO:0003824">
    <property type="term" value="F:catalytic activity"/>
    <property type="evidence" value="ECO:0007669"/>
    <property type="project" value="UniProtKB-ARBA"/>
</dbReference>
<dbReference type="EMBL" id="LHYF01000020">
    <property type="protein sequence ID" value="KXB06855.1"/>
    <property type="molecule type" value="Genomic_DNA"/>
</dbReference>
<evidence type="ECO:0000256" key="1">
    <source>
        <dbReference type="ARBA" id="ARBA00001933"/>
    </source>
</evidence>